<name>A0A7J7JDD6_BUGNE</name>
<dbReference type="SUPFAM" id="SSF51735">
    <property type="entry name" value="NAD(P)-binding Rossmann-fold domains"/>
    <property type="match status" value="1"/>
</dbReference>
<accession>A0A7J7JDD6</accession>
<feature type="signal peptide" evidence="3">
    <location>
        <begin position="1"/>
        <end position="15"/>
    </location>
</feature>
<gene>
    <name evidence="5" type="ORF">EB796_018305</name>
</gene>
<dbReference type="OrthoDB" id="298012at2759"/>
<dbReference type="Gene3D" id="3.40.50.720">
    <property type="entry name" value="NAD(P)-binding Rossmann-like Domain"/>
    <property type="match status" value="2"/>
</dbReference>
<reference evidence="5" key="1">
    <citation type="submission" date="2020-06" db="EMBL/GenBank/DDBJ databases">
        <title>Draft genome of Bugula neritina, a colonial animal packing powerful symbionts and potential medicines.</title>
        <authorList>
            <person name="Rayko M."/>
        </authorList>
    </citation>
    <scope>NUCLEOTIDE SEQUENCE [LARGE SCALE GENOMIC DNA]</scope>
    <source>
        <strain evidence="5">Kwan_BN1</strain>
    </source>
</reference>
<proteinExistence type="predicted"/>
<sequence length="101" mass="11500">MLFVIILSLFPVNNSQLSKLRLACLYTGCLKKWIRAAILDVFSTEPLPVDSLLWKHPQVTVTPHVAAVTMPHQVAEVIAENLHNYANDRPLNYLIDWNKGY</sequence>
<dbReference type="PANTHER" id="PTHR43333">
    <property type="entry name" value="2-HACID_DH_C DOMAIN-CONTAINING PROTEIN"/>
    <property type="match status" value="1"/>
</dbReference>
<keyword evidence="2" id="KW-0520">NAD</keyword>
<dbReference type="InterPro" id="IPR006140">
    <property type="entry name" value="D-isomer_DH_NAD-bd"/>
</dbReference>
<dbReference type="InterPro" id="IPR036291">
    <property type="entry name" value="NAD(P)-bd_dom_sf"/>
</dbReference>
<comment type="caution">
    <text evidence="5">The sequence shown here is derived from an EMBL/GenBank/DDBJ whole genome shotgun (WGS) entry which is preliminary data.</text>
</comment>
<organism evidence="5 6">
    <name type="scientific">Bugula neritina</name>
    <name type="common">Brown bryozoan</name>
    <name type="synonym">Sertularia neritina</name>
    <dbReference type="NCBI Taxonomy" id="10212"/>
    <lineage>
        <taxon>Eukaryota</taxon>
        <taxon>Metazoa</taxon>
        <taxon>Spiralia</taxon>
        <taxon>Lophotrochozoa</taxon>
        <taxon>Bryozoa</taxon>
        <taxon>Gymnolaemata</taxon>
        <taxon>Cheilostomatida</taxon>
        <taxon>Flustrina</taxon>
        <taxon>Buguloidea</taxon>
        <taxon>Bugulidae</taxon>
        <taxon>Bugula</taxon>
    </lineage>
</organism>
<feature type="domain" description="D-isomer specific 2-hydroxyacid dehydrogenase NAD-binding" evidence="4">
    <location>
        <begin position="27"/>
        <end position="66"/>
    </location>
</feature>
<dbReference type="Pfam" id="PF02826">
    <property type="entry name" value="2-Hacid_dh_C"/>
    <property type="match status" value="1"/>
</dbReference>
<evidence type="ECO:0000313" key="6">
    <source>
        <dbReference type="Proteomes" id="UP000593567"/>
    </source>
</evidence>
<dbReference type="EMBL" id="VXIV02002723">
    <property type="protein sequence ID" value="KAF6023388.1"/>
    <property type="molecule type" value="Genomic_DNA"/>
</dbReference>
<evidence type="ECO:0000256" key="3">
    <source>
        <dbReference type="SAM" id="SignalP"/>
    </source>
</evidence>
<keyword evidence="3" id="KW-0732">Signal</keyword>
<dbReference type="Proteomes" id="UP000593567">
    <property type="component" value="Unassembled WGS sequence"/>
</dbReference>
<keyword evidence="6" id="KW-1185">Reference proteome</keyword>
<dbReference type="AlphaFoldDB" id="A0A7J7JDD6"/>
<evidence type="ECO:0000313" key="5">
    <source>
        <dbReference type="EMBL" id="KAF6023388.1"/>
    </source>
</evidence>
<evidence type="ECO:0000256" key="2">
    <source>
        <dbReference type="ARBA" id="ARBA00023027"/>
    </source>
</evidence>
<dbReference type="GO" id="GO:0016491">
    <property type="term" value="F:oxidoreductase activity"/>
    <property type="evidence" value="ECO:0007669"/>
    <property type="project" value="UniProtKB-KW"/>
</dbReference>
<feature type="chain" id="PRO_5029844761" description="D-isomer specific 2-hydroxyacid dehydrogenase NAD-binding domain-containing protein" evidence="3">
    <location>
        <begin position="16"/>
        <end position="101"/>
    </location>
</feature>
<dbReference type="GO" id="GO:0051287">
    <property type="term" value="F:NAD binding"/>
    <property type="evidence" value="ECO:0007669"/>
    <property type="project" value="InterPro"/>
</dbReference>
<dbReference type="PANTHER" id="PTHR43333:SF1">
    <property type="entry name" value="D-ISOMER SPECIFIC 2-HYDROXYACID DEHYDROGENASE NAD-BINDING DOMAIN-CONTAINING PROTEIN"/>
    <property type="match status" value="1"/>
</dbReference>
<evidence type="ECO:0000259" key="4">
    <source>
        <dbReference type="Pfam" id="PF02826"/>
    </source>
</evidence>
<evidence type="ECO:0000256" key="1">
    <source>
        <dbReference type="ARBA" id="ARBA00023002"/>
    </source>
</evidence>
<keyword evidence="1" id="KW-0560">Oxidoreductase</keyword>
<protein>
    <recommendedName>
        <fullName evidence="4">D-isomer specific 2-hydroxyacid dehydrogenase NAD-binding domain-containing protein</fullName>
    </recommendedName>
</protein>